<comment type="similarity">
    <text evidence="1">Belongs to the site-specific recombinase resolvase family.</text>
</comment>
<dbReference type="PROSITE" id="PS00397">
    <property type="entry name" value="RECOMBINASES_1"/>
    <property type="match status" value="1"/>
</dbReference>
<keyword evidence="8" id="KW-1185">Reference proteome</keyword>
<sequence>MDKKIGKVYGYARVSTEQQLLDIQIEQLKAKGIKEENIFSEKISGNTKIEERAELQKLLKVVQDGDEIVVTKFDRLSRSTFSTSQLLIDLTKKGVSIRSLEQGISTEGTQGRLVINILTAIAEGERERILERIKEGIERAKLNGVQFGRKRLINYDLVKKMRDEGQTLEQIASQFYNQKKGKPITKQAVYYILKEHNKEEEKLKNEKQKA</sequence>
<proteinExistence type="inferred from homology"/>
<evidence type="ECO:0000313" key="7">
    <source>
        <dbReference type="EMBL" id="EEV24595.1"/>
    </source>
</evidence>
<reference evidence="7 8" key="1">
    <citation type="journal article" date="2010" name="Vet. Microbiol.">
        <title>Production of haemolysins by strains of the Actinobacillus minor/porcitonsillarum complex.</title>
        <authorList>
            <person name="Arya G."/>
            <person name="Niven D.F."/>
        </authorList>
    </citation>
    <scope>NUCLEOTIDE SEQUENCE [LARGE SCALE GENOMIC DNA]</scope>
    <source>
        <strain evidence="8">strain 202</strain>
    </source>
</reference>
<accession>A0ABP2GRM4</accession>
<protein>
    <submittedName>
        <fullName evidence="7">Resolvase domain protein</fullName>
    </submittedName>
</protein>
<dbReference type="InterPro" id="IPR006119">
    <property type="entry name" value="Resolv_N"/>
</dbReference>
<dbReference type="PANTHER" id="PTHR30461:SF26">
    <property type="entry name" value="RESOLVASE HOMOLOG YNEB"/>
    <property type="match status" value="1"/>
</dbReference>
<dbReference type="CDD" id="cd03768">
    <property type="entry name" value="SR_ResInv"/>
    <property type="match status" value="1"/>
</dbReference>
<feature type="domain" description="Resolvase/invertase-type recombinase catalytic" evidence="6">
    <location>
        <begin position="7"/>
        <end position="144"/>
    </location>
</feature>
<organism evidence="7 8">
    <name type="scientific">Actinobacillus minor 202</name>
    <dbReference type="NCBI Taxonomy" id="591023"/>
    <lineage>
        <taxon>Bacteria</taxon>
        <taxon>Pseudomonadati</taxon>
        <taxon>Pseudomonadota</taxon>
        <taxon>Gammaproteobacteria</taxon>
        <taxon>Pasteurellales</taxon>
        <taxon>Pasteurellaceae</taxon>
        <taxon>Actinobacillus</taxon>
    </lineage>
</organism>
<evidence type="ECO:0000256" key="4">
    <source>
        <dbReference type="ARBA" id="ARBA00023172"/>
    </source>
</evidence>
<evidence type="ECO:0000256" key="5">
    <source>
        <dbReference type="PROSITE-ProRule" id="PRU10137"/>
    </source>
</evidence>
<dbReference type="Proteomes" id="UP000003394">
    <property type="component" value="Unassembled WGS sequence"/>
</dbReference>
<evidence type="ECO:0000259" key="6">
    <source>
        <dbReference type="PROSITE" id="PS51736"/>
    </source>
</evidence>
<dbReference type="RefSeq" id="WP_005819945.1">
    <property type="nucleotide sequence ID" value="NZ_ACFT01000065.1"/>
</dbReference>
<dbReference type="SUPFAM" id="SSF53041">
    <property type="entry name" value="Resolvase-like"/>
    <property type="match status" value="1"/>
</dbReference>
<feature type="active site" description="O-(5'-phospho-DNA)-serine intermediate" evidence="5">
    <location>
        <position position="15"/>
    </location>
</feature>
<dbReference type="SMART" id="SM00857">
    <property type="entry name" value="Resolvase"/>
    <property type="match status" value="1"/>
</dbReference>
<keyword evidence="4" id="KW-0233">DNA recombination</keyword>
<keyword evidence="2" id="KW-0229">DNA integration</keyword>
<dbReference type="Gene3D" id="3.40.50.1390">
    <property type="entry name" value="Resolvase, N-terminal catalytic domain"/>
    <property type="match status" value="1"/>
</dbReference>
<evidence type="ECO:0000256" key="3">
    <source>
        <dbReference type="ARBA" id="ARBA00023125"/>
    </source>
</evidence>
<dbReference type="PANTHER" id="PTHR30461">
    <property type="entry name" value="DNA-INVERTASE FROM LAMBDOID PROPHAGE"/>
    <property type="match status" value="1"/>
</dbReference>
<dbReference type="Pfam" id="PF00239">
    <property type="entry name" value="Resolvase"/>
    <property type="match status" value="1"/>
</dbReference>
<dbReference type="EMBL" id="ACFT01000065">
    <property type="protein sequence ID" value="EEV24595.1"/>
    <property type="molecule type" value="Genomic_DNA"/>
</dbReference>
<comment type="caution">
    <text evidence="7">The sequence shown here is derived from an EMBL/GenBank/DDBJ whole genome shotgun (WGS) entry which is preliminary data.</text>
</comment>
<evidence type="ECO:0000256" key="2">
    <source>
        <dbReference type="ARBA" id="ARBA00022908"/>
    </source>
</evidence>
<name>A0ABP2GRM4_9PAST</name>
<dbReference type="InterPro" id="IPR036162">
    <property type="entry name" value="Resolvase-like_N_sf"/>
</dbReference>
<evidence type="ECO:0000256" key="1">
    <source>
        <dbReference type="ARBA" id="ARBA00009913"/>
    </source>
</evidence>
<dbReference type="InterPro" id="IPR006118">
    <property type="entry name" value="Recombinase_CS"/>
</dbReference>
<evidence type="ECO:0000313" key="8">
    <source>
        <dbReference type="Proteomes" id="UP000003394"/>
    </source>
</evidence>
<dbReference type="InterPro" id="IPR050639">
    <property type="entry name" value="SSR_resolvase"/>
</dbReference>
<dbReference type="PROSITE" id="PS51736">
    <property type="entry name" value="RECOMBINASES_3"/>
    <property type="match status" value="1"/>
</dbReference>
<gene>
    <name evidence="7" type="ORF">AM202_00175</name>
</gene>
<keyword evidence="3" id="KW-0238">DNA-binding</keyword>